<dbReference type="eggNOG" id="ENOG502SGXN">
    <property type="taxonomic scope" value="Eukaryota"/>
</dbReference>
<dbReference type="EMBL" id="KB469305">
    <property type="protein sequence ID" value="EPQ53583.1"/>
    <property type="molecule type" value="Genomic_DNA"/>
</dbReference>
<evidence type="ECO:0000313" key="4">
    <source>
        <dbReference type="Proteomes" id="UP000030669"/>
    </source>
</evidence>
<dbReference type="AlphaFoldDB" id="S7Q204"/>
<feature type="region of interest" description="Disordered" evidence="1">
    <location>
        <begin position="186"/>
        <end position="222"/>
    </location>
</feature>
<organism evidence="3 4">
    <name type="scientific">Gloeophyllum trabeum (strain ATCC 11539 / FP-39264 / Madison 617)</name>
    <name type="common">Brown rot fungus</name>
    <dbReference type="NCBI Taxonomy" id="670483"/>
    <lineage>
        <taxon>Eukaryota</taxon>
        <taxon>Fungi</taxon>
        <taxon>Dikarya</taxon>
        <taxon>Basidiomycota</taxon>
        <taxon>Agaricomycotina</taxon>
        <taxon>Agaricomycetes</taxon>
        <taxon>Gloeophyllales</taxon>
        <taxon>Gloeophyllaceae</taxon>
        <taxon>Gloeophyllum</taxon>
    </lineage>
</organism>
<proteinExistence type="predicted"/>
<evidence type="ECO:0008006" key="5">
    <source>
        <dbReference type="Google" id="ProtNLM"/>
    </source>
</evidence>
<keyword evidence="2" id="KW-0732">Signal</keyword>
<sequence length="222" mass="22475">MLAITAIVYGFVSLACTVVSAAPTSSLDAATIQRNVQEAQRLNDEFRTLTLLDACTSGQVACISGALAECAVNGAWATEACPRSQRCFALPSVRDNGTFVTCTSVKNAQSILNSTLAQDILNGTDTSSRAGSSNAGTVVIRTITLIPGSPTTLARETQTIAPSDAAALLSSLTAGGSAVTTIIHEHTSSAPSSGTRLAGDDSGASSSGITITLTPRPNATAL</sequence>
<evidence type="ECO:0000256" key="2">
    <source>
        <dbReference type="SAM" id="SignalP"/>
    </source>
</evidence>
<feature type="chain" id="PRO_5004543905" description="Carbohydrate-binding module family 19 domain-containing protein" evidence="2">
    <location>
        <begin position="22"/>
        <end position="222"/>
    </location>
</feature>
<evidence type="ECO:0000256" key="1">
    <source>
        <dbReference type="SAM" id="MobiDB-lite"/>
    </source>
</evidence>
<dbReference type="OrthoDB" id="2802667at2759"/>
<accession>S7Q204</accession>
<dbReference type="RefSeq" id="XP_007867897.1">
    <property type="nucleotide sequence ID" value="XM_007869706.1"/>
</dbReference>
<dbReference type="GeneID" id="19300270"/>
<protein>
    <recommendedName>
        <fullName evidence="5">Carbohydrate-binding module family 19 domain-containing protein</fullName>
    </recommendedName>
</protein>
<name>S7Q204_GLOTA</name>
<gene>
    <name evidence="3" type="ORF">GLOTRDRAFT_116974</name>
</gene>
<feature type="compositionally biased region" description="Low complexity" evidence="1">
    <location>
        <begin position="200"/>
        <end position="214"/>
    </location>
</feature>
<evidence type="ECO:0000313" key="3">
    <source>
        <dbReference type="EMBL" id="EPQ53583.1"/>
    </source>
</evidence>
<feature type="signal peptide" evidence="2">
    <location>
        <begin position="1"/>
        <end position="21"/>
    </location>
</feature>
<dbReference type="STRING" id="670483.S7Q204"/>
<dbReference type="Proteomes" id="UP000030669">
    <property type="component" value="Unassembled WGS sequence"/>
</dbReference>
<keyword evidence="4" id="KW-1185">Reference proteome</keyword>
<dbReference type="HOGENOM" id="CLU_082173_0_0_1"/>
<dbReference type="KEGG" id="gtr:GLOTRDRAFT_116974"/>
<reference evidence="3 4" key="1">
    <citation type="journal article" date="2012" name="Science">
        <title>The Paleozoic origin of enzymatic lignin decomposition reconstructed from 31 fungal genomes.</title>
        <authorList>
            <person name="Floudas D."/>
            <person name="Binder M."/>
            <person name="Riley R."/>
            <person name="Barry K."/>
            <person name="Blanchette R.A."/>
            <person name="Henrissat B."/>
            <person name="Martinez A.T."/>
            <person name="Otillar R."/>
            <person name="Spatafora J.W."/>
            <person name="Yadav J.S."/>
            <person name="Aerts A."/>
            <person name="Benoit I."/>
            <person name="Boyd A."/>
            <person name="Carlson A."/>
            <person name="Copeland A."/>
            <person name="Coutinho P.M."/>
            <person name="de Vries R.P."/>
            <person name="Ferreira P."/>
            <person name="Findley K."/>
            <person name="Foster B."/>
            <person name="Gaskell J."/>
            <person name="Glotzer D."/>
            <person name="Gorecki P."/>
            <person name="Heitman J."/>
            <person name="Hesse C."/>
            <person name="Hori C."/>
            <person name="Igarashi K."/>
            <person name="Jurgens J.A."/>
            <person name="Kallen N."/>
            <person name="Kersten P."/>
            <person name="Kohler A."/>
            <person name="Kuees U."/>
            <person name="Kumar T.K.A."/>
            <person name="Kuo A."/>
            <person name="LaButti K."/>
            <person name="Larrondo L.F."/>
            <person name="Lindquist E."/>
            <person name="Ling A."/>
            <person name="Lombard V."/>
            <person name="Lucas S."/>
            <person name="Lundell T."/>
            <person name="Martin R."/>
            <person name="McLaughlin D.J."/>
            <person name="Morgenstern I."/>
            <person name="Morin E."/>
            <person name="Murat C."/>
            <person name="Nagy L.G."/>
            <person name="Nolan M."/>
            <person name="Ohm R.A."/>
            <person name="Patyshakuliyeva A."/>
            <person name="Rokas A."/>
            <person name="Ruiz-Duenas F.J."/>
            <person name="Sabat G."/>
            <person name="Salamov A."/>
            <person name="Samejima M."/>
            <person name="Schmutz J."/>
            <person name="Slot J.C."/>
            <person name="St John F."/>
            <person name="Stenlid J."/>
            <person name="Sun H."/>
            <person name="Sun S."/>
            <person name="Syed K."/>
            <person name="Tsang A."/>
            <person name="Wiebenga A."/>
            <person name="Young D."/>
            <person name="Pisabarro A."/>
            <person name="Eastwood D.C."/>
            <person name="Martin F."/>
            <person name="Cullen D."/>
            <person name="Grigoriev I.V."/>
            <person name="Hibbett D.S."/>
        </authorList>
    </citation>
    <scope>NUCLEOTIDE SEQUENCE [LARGE SCALE GENOMIC DNA]</scope>
    <source>
        <strain evidence="3 4">ATCC 11539</strain>
    </source>
</reference>
<dbReference type="OMA" id="NGMEAQT"/>